<sequence>MFTISNWDQPVKMSCKHTFCKSCWKSYLTTKIQDGDAHHILCPAFQCDILVPVELIERIVTPEMARRYLQFDIKAFVESNKSIKWCPVPDCGRAVRLPEAERTSVDGQASGNTTKKSLPITSHAVDCGNAHFFCWECLGQAHAPCGCKQWQEWHNHISEVKPEELKASCSGTEDAANCLWLVTNSKPCPCCKSPIQKNEGCNHMKCSKCKYDFCWVCQESWKRHSSATGGYFRCNRFEAVSKADEKQGTLIIEALDRNNQMQEMSRFLHFYTRFKNHENSQKLEEILLTSVKQKMEVLASSLGPAKGDEIIDKSTNFIEDGVRELLKARRVLCGSYVYGFYLEDDGINKTIFEFMQNELEEVTENLSEMIARPYLRTPKAVIIQTSALVRRKRHEFVRAVEQGLIPPETPPMQRKRRKKYIDSDLSQTCTWLKDCEWPEYDTDEETDMGVTHKSFCTCRRNKPEEINSICNTNCNTLEMSRLQMIEDRMKQAQANQQTITPDPSSNNSTESSSDDQLKLAIQLSLQESTAAISKQLQEKERANLEKSIAEKSPLEKIAMEKTNAEITVDYFLKSLTSENLDIRCLDKMSEEGMEMEISLPCKGNEDGTFQISDIHENGFAFEDGEEYDSDVRLKRSHSTGDLCVRRSGRGNRIRPNADEPRYHLDSDHSSQHEDKPEDAVRRLMALPAATAKTRQFLLLHTTYPEEDIYQEQSSVEDTTTSDSIIADQEICGILSSVTDEDIGSKTYVDETKKTEEIAKITECKKQTHNPFSSLKAKLCSAHLPKTNYLSKIAVNKNIGLLGENKLCKNSDQKLYENTKNRTKENGDKKFVIISECKSEKQSPKKHHKSCRKSIFSKSTGFLVEEQKKASRGLSSNLRIQICKNPLKRTDQFLETDSSNEYESETGIPKSPTLFISGVSISRTPEPKSPGMSLIQNGRPSRSSSFSIPLPLTSCSLSISSTSLNNCSSLPPELCTTTATKTNSTPVSSRSNLQTPSASPSRSNVENGKARSANEPEREREMFRFPRSSTDGALSSVLHVQESNLSSDDFHEALFLLERSPKTRDSKRRKKSKKREKEDKKEDQSSVL</sequence>
<evidence type="ECO:0000256" key="3">
    <source>
        <dbReference type="ARBA" id="ARBA00012251"/>
    </source>
</evidence>
<dbReference type="InterPro" id="IPR047564">
    <property type="entry name" value="Rcat_RBR_ANKIB1"/>
</dbReference>
<dbReference type="PROSITE" id="PS51873">
    <property type="entry name" value="TRIAD"/>
    <property type="match status" value="1"/>
</dbReference>
<dbReference type="InterPro" id="IPR002867">
    <property type="entry name" value="IBR_dom"/>
</dbReference>
<feature type="region of interest" description="Disordered" evidence="10">
    <location>
        <begin position="489"/>
        <end position="516"/>
    </location>
</feature>
<evidence type="ECO:0000313" key="13">
    <source>
        <dbReference type="Proteomes" id="UP001153636"/>
    </source>
</evidence>
<feature type="region of interest" description="Disordered" evidence="10">
    <location>
        <begin position="1054"/>
        <end position="1087"/>
    </location>
</feature>
<dbReference type="Gene3D" id="1.20.120.1750">
    <property type="match status" value="1"/>
</dbReference>
<evidence type="ECO:0000256" key="6">
    <source>
        <dbReference type="ARBA" id="ARBA00022737"/>
    </source>
</evidence>
<dbReference type="GO" id="GO:0061630">
    <property type="term" value="F:ubiquitin protein ligase activity"/>
    <property type="evidence" value="ECO:0007669"/>
    <property type="project" value="UniProtKB-EC"/>
</dbReference>
<comment type="catalytic activity">
    <reaction evidence="1">
        <text>[E2 ubiquitin-conjugating enzyme]-S-ubiquitinyl-L-cysteine + [acceptor protein]-L-lysine = [E2 ubiquitin-conjugating enzyme]-L-cysteine + [acceptor protein]-N(6)-ubiquitinyl-L-lysine.</text>
        <dbReference type="EC" id="2.3.2.31"/>
    </reaction>
</comment>
<keyword evidence="9" id="KW-0862">Zinc</keyword>
<dbReference type="FunFam" id="3.30.40.10:FF:000019">
    <property type="entry name" value="RBR-type E3 ubiquitin transferase"/>
    <property type="match status" value="1"/>
</dbReference>
<evidence type="ECO:0000256" key="9">
    <source>
        <dbReference type="ARBA" id="ARBA00022833"/>
    </source>
</evidence>
<dbReference type="PANTHER" id="PTHR11685">
    <property type="entry name" value="RBR FAMILY RING FINGER AND IBR DOMAIN-CONTAINING"/>
    <property type="match status" value="1"/>
</dbReference>
<keyword evidence="5" id="KW-0479">Metal-binding</keyword>
<dbReference type="SUPFAM" id="SSF57850">
    <property type="entry name" value="RING/U-box"/>
    <property type="match status" value="2"/>
</dbReference>
<accession>A0A9P0D4K8</accession>
<dbReference type="Gene3D" id="3.30.40.10">
    <property type="entry name" value="Zinc/RING finger domain, C3HC4 (zinc finger)"/>
    <property type="match status" value="1"/>
</dbReference>
<dbReference type="GO" id="GO:0016567">
    <property type="term" value="P:protein ubiquitination"/>
    <property type="evidence" value="ECO:0007669"/>
    <property type="project" value="InterPro"/>
</dbReference>
<reference evidence="12" key="1">
    <citation type="submission" date="2022-01" db="EMBL/GenBank/DDBJ databases">
        <authorList>
            <person name="King R."/>
        </authorList>
    </citation>
    <scope>NUCLEOTIDE SEQUENCE</scope>
</reference>
<feature type="domain" description="RING-type" evidence="11">
    <location>
        <begin position="1"/>
        <end position="238"/>
    </location>
</feature>
<feature type="region of interest" description="Disordered" evidence="10">
    <location>
        <begin position="978"/>
        <end position="1027"/>
    </location>
</feature>
<feature type="region of interest" description="Disordered" evidence="10">
    <location>
        <begin position="644"/>
        <end position="677"/>
    </location>
</feature>
<evidence type="ECO:0000256" key="4">
    <source>
        <dbReference type="ARBA" id="ARBA00022679"/>
    </source>
</evidence>
<evidence type="ECO:0000256" key="1">
    <source>
        <dbReference type="ARBA" id="ARBA00001798"/>
    </source>
</evidence>
<dbReference type="Pfam" id="PF19422">
    <property type="entry name" value="Ariadne"/>
    <property type="match status" value="1"/>
</dbReference>
<name>A0A9P0D4K8_9CUCU</name>
<evidence type="ECO:0000256" key="7">
    <source>
        <dbReference type="ARBA" id="ARBA00022771"/>
    </source>
</evidence>
<dbReference type="AlphaFoldDB" id="A0A9P0D4K8"/>
<dbReference type="CDD" id="cd20361">
    <property type="entry name" value="Rcat_RBR_ANKIB1"/>
    <property type="match status" value="1"/>
</dbReference>
<keyword evidence="6" id="KW-0677">Repeat</keyword>
<dbReference type="EMBL" id="OV651817">
    <property type="protein sequence ID" value="CAH1111250.1"/>
    <property type="molecule type" value="Genomic_DNA"/>
</dbReference>
<dbReference type="Pfam" id="PF01485">
    <property type="entry name" value="IBR"/>
    <property type="match status" value="1"/>
</dbReference>
<keyword evidence="13" id="KW-1185">Reference proteome</keyword>
<dbReference type="CDD" id="cd20346">
    <property type="entry name" value="BRcat_RBR_ANKIB1"/>
    <property type="match status" value="1"/>
</dbReference>
<evidence type="ECO:0000256" key="2">
    <source>
        <dbReference type="ARBA" id="ARBA00005884"/>
    </source>
</evidence>
<protein>
    <recommendedName>
        <fullName evidence="3">RBR-type E3 ubiquitin transferase</fullName>
        <ecNumber evidence="3">2.3.2.31</ecNumber>
    </recommendedName>
</protein>
<feature type="compositionally biased region" description="Basic and acidic residues" evidence="10">
    <location>
        <begin position="1074"/>
        <end position="1087"/>
    </location>
</feature>
<dbReference type="SMART" id="SM00647">
    <property type="entry name" value="IBR"/>
    <property type="match status" value="2"/>
</dbReference>
<dbReference type="InterPro" id="IPR044066">
    <property type="entry name" value="TRIAD_supradom"/>
</dbReference>
<dbReference type="FunFam" id="1.20.120.1750:FF:000003">
    <property type="entry name" value="RBR-type E3 ubiquitin transferase"/>
    <property type="match status" value="1"/>
</dbReference>
<keyword evidence="8" id="KW-0833">Ubl conjugation pathway</keyword>
<proteinExistence type="inferred from homology"/>
<dbReference type="InterPro" id="IPR045840">
    <property type="entry name" value="Ariadne"/>
</dbReference>
<feature type="region of interest" description="Disordered" evidence="10">
    <location>
        <begin position="919"/>
        <end position="944"/>
    </location>
</feature>
<gene>
    <name evidence="12" type="ORF">PSYICH_LOCUS10844</name>
</gene>
<comment type="similarity">
    <text evidence="2">Belongs to the RBR family. Ariadne subfamily.</text>
</comment>
<dbReference type="Proteomes" id="UP001153636">
    <property type="component" value="Chromosome 5"/>
</dbReference>
<evidence type="ECO:0000256" key="8">
    <source>
        <dbReference type="ARBA" id="ARBA00022786"/>
    </source>
</evidence>
<feature type="compositionally biased region" description="Polar residues" evidence="10">
    <location>
        <begin position="933"/>
        <end position="944"/>
    </location>
</feature>
<evidence type="ECO:0000259" key="11">
    <source>
        <dbReference type="PROSITE" id="PS51873"/>
    </source>
</evidence>
<feature type="compositionally biased region" description="Basic and acidic residues" evidence="10">
    <location>
        <begin position="655"/>
        <end position="677"/>
    </location>
</feature>
<dbReference type="InterPro" id="IPR031127">
    <property type="entry name" value="E3_UB_ligase_RBR"/>
</dbReference>
<dbReference type="EC" id="2.3.2.31" evidence="3"/>
<keyword evidence="7" id="KW-0863">Zinc-finger</keyword>
<feature type="compositionally biased region" description="Basic and acidic residues" evidence="10">
    <location>
        <begin position="1007"/>
        <end position="1023"/>
    </location>
</feature>
<feature type="compositionally biased region" description="Polar residues" evidence="10">
    <location>
        <begin position="978"/>
        <end position="1005"/>
    </location>
</feature>
<feature type="compositionally biased region" description="Low complexity" evidence="10">
    <location>
        <begin position="500"/>
        <end position="511"/>
    </location>
</feature>
<dbReference type="InterPro" id="IPR013083">
    <property type="entry name" value="Znf_RING/FYVE/PHD"/>
</dbReference>
<organism evidence="12 13">
    <name type="scientific">Psylliodes chrysocephalus</name>
    <dbReference type="NCBI Taxonomy" id="3402493"/>
    <lineage>
        <taxon>Eukaryota</taxon>
        <taxon>Metazoa</taxon>
        <taxon>Ecdysozoa</taxon>
        <taxon>Arthropoda</taxon>
        <taxon>Hexapoda</taxon>
        <taxon>Insecta</taxon>
        <taxon>Pterygota</taxon>
        <taxon>Neoptera</taxon>
        <taxon>Endopterygota</taxon>
        <taxon>Coleoptera</taxon>
        <taxon>Polyphaga</taxon>
        <taxon>Cucujiformia</taxon>
        <taxon>Chrysomeloidea</taxon>
        <taxon>Chrysomelidae</taxon>
        <taxon>Galerucinae</taxon>
        <taxon>Alticini</taxon>
        <taxon>Psylliodes</taxon>
    </lineage>
</organism>
<keyword evidence="4" id="KW-0808">Transferase</keyword>
<feature type="compositionally biased region" description="Basic residues" evidence="10">
    <location>
        <begin position="1064"/>
        <end position="1073"/>
    </location>
</feature>
<dbReference type="OrthoDB" id="69641at2759"/>
<evidence type="ECO:0000256" key="5">
    <source>
        <dbReference type="ARBA" id="ARBA00022723"/>
    </source>
</evidence>
<dbReference type="Pfam" id="PF22191">
    <property type="entry name" value="IBR_1"/>
    <property type="match status" value="1"/>
</dbReference>
<evidence type="ECO:0000313" key="12">
    <source>
        <dbReference type="EMBL" id="CAH1111250.1"/>
    </source>
</evidence>
<evidence type="ECO:0000256" key="10">
    <source>
        <dbReference type="SAM" id="MobiDB-lite"/>
    </source>
</evidence>
<dbReference type="GO" id="GO:0008270">
    <property type="term" value="F:zinc ion binding"/>
    <property type="evidence" value="ECO:0007669"/>
    <property type="project" value="UniProtKB-KW"/>
</dbReference>